<keyword evidence="3" id="KW-1185">Reference proteome</keyword>
<evidence type="ECO:0000313" key="4">
    <source>
        <dbReference type="RefSeq" id="XP_029025965.1"/>
    </source>
</evidence>
<evidence type="ECO:0000256" key="2">
    <source>
        <dbReference type="SAM" id="Phobius"/>
    </source>
</evidence>
<dbReference type="AlphaFoldDB" id="A0A6P7P7D0"/>
<protein>
    <submittedName>
        <fullName evidence="4 5">Protein EVI2B isoform X1</fullName>
    </submittedName>
</protein>
<organism evidence="3 4">
    <name type="scientific">Betta splendens</name>
    <name type="common">Siamese fighting fish</name>
    <dbReference type="NCBI Taxonomy" id="158456"/>
    <lineage>
        <taxon>Eukaryota</taxon>
        <taxon>Metazoa</taxon>
        <taxon>Chordata</taxon>
        <taxon>Craniata</taxon>
        <taxon>Vertebrata</taxon>
        <taxon>Euteleostomi</taxon>
        <taxon>Actinopterygii</taxon>
        <taxon>Neopterygii</taxon>
        <taxon>Teleostei</taxon>
        <taxon>Neoteleostei</taxon>
        <taxon>Acanthomorphata</taxon>
        <taxon>Anabantaria</taxon>
        <taxon>Anabantiformes</taxon>
        <taxon>Anabantoidei</taxon>
        <taxon>Osphronemidae</taxon>
        <taxon>Betta</taxon>
    </lineage>
</organism>
<evidence type="ECO:0000256" key="1">
    <source>
        <dbReference type="SAM" id="MobiDB-lite"/>
    </source>
</evidence>
<dbReference type="Proteomes" id="UP000515150">
    <property type="component" value="Chromosome 13"/>
</dbReference>
<keyword evidence="2" id="KW-1133">Transmembrane helix</keyword>
<feature type="region of interest" description="Disordered" evidence="1">
    <location>
        <begin position="164"/>
        <end position="198"/>
    </location>
</feature>
<evidence type="ECO:0000313" key="5">
    <source>
        <dbReference type="RefSeq" id="XP_040929215.1"/>
    </source>
</evidence>
<gene>
    <name evidence="4 5" type="primary">LOC114867469</name>
</gene>
<evidence type="ECO:0000313" key="3">
    <source>
        <dbReference type="Proteomes" id="UP000515150"/>
    </source>
</evidence>
<dbReference type="RefSeq" id="XP_029025965.1">
    <property type="nucleotide sequence ID" value="XM_029170132.3"/>
</dbReference>
<reference evidence="4 5" key="1">
    <citation type="submission" date="2025-04" db="UniProtKB">
        <authorList>
            <consortium name="RefSeq"/>
        </authorList>
    </citation>
    <scope>IDENTIFICATION</scope>
</reference>
<feature type="compositionally biased region" description="Polar residues" evidence="1">
    <location>
        <begin position="61"/>
        <end position="79"/>
    </location>
</feature>
<keyword evidence="2" id="KW-0812">Transmembrane</keyword>
<dbReference type="OrthoDB" id="9451284at2759"/>
<feature type="compositionally biased region" description="Polar residues" evidence="1">
    <location>
        <begin position="94"/>
        <end position="111"/>
    </location>
</feature>
<feature type="region of interest" description="Disordered" evidence="1">
    <location>
        <begin position="345"/>
        <end position="398"/>
    </location>
</feature>
<feature type="region of interest" description="Disordered" evidence="1">
    <location>
        <begin position="61"/>
        <end position="81"/>
    </location>
</feature>
<feature type="compositionally biased region" description="Polar residues" evidence="1">
    <location>
        <begin position="164"/>
        <end position="177"/>
    </location>
</feature>
<proteinExistence type="predicted"/>
<sequence length="398" mass="42705">MLCTFDSLTSSVLAAQTMREERRMTVCSTPLLLMWLLQVTANNAEATILDHSSPAEMAGTVTGTPTDGQMKTRNASSSFPKDLYSVMPSITAKTNSRNDQTVTGPTNSTLPQLKPSVKEGTMKTITQEPTQSRRRTATGAVTNLTIKPTTGTIVPPILNNSMQEQNTSKTTSSQLPSHTKRQASTRPALSTHRTSTTITGTKLASPVPIQTTVTSSSTTVKKNPFREIKKTGKVLQQKERPNHGRIAAGLMGGALMVMIIGFLVIFFKKRMLQKQQITTTDWAGPSPFLDSVAENAVINQMSSNQISLGGVLPQRLSKRLSEWQDMTGDTTFTDKYEGIIFGQDEQASNGPAAGIPGSNSTGDDKEDAVSVTFAQSNNAVSRNADSEAAGPGQNHALV</sequence>
<dbReference type="RefSeq" id="XP_040929215.1">
    <property type="nucleotide sequence ID" value="XM_041073281.2"/>
</dbReference>
<keyword evidence="2" id="KW-0472">Membrane</keyword>
<feature type="region of interest" description="Disordered" evidence="1">
    <location>
        <begin position="94"/>
        <end position="114"/>
    </location>
</feature>
<accession>A0A6P7P7D0</accession>
<feature type="transmembrane region" description="Helical" evidence="2">
    <location>
        <begin position="246"/>
        <end position="267"/>
    </location>
</feature>
<feature type="compositionally biased region" description="Polar residues" evidence="1">
    <location>
        <begin position="372"/>
        <end position="383"/>
    </location>
</feature>
<dbReference type="GeneID" id="114867469"/>
<name>A0A6P7P7D0_BETSP</name>
<dbReference type="KEGG" id="bspl:114867469"/>